<evidence type="ECO:0000313" key="2">
    <source>
        <dbReference type="Proteomes" id="UP000189796"/>
    </source>
</evidence>
<dbReference type="RefSeq" id="WP_154071930.1">
    <property type="nucleotide sequence ID" value="NZ_LT670817.1"/>
</dbReference>
<protein>
    <submittedName>
        <fullName evidence="1">Uncharacterized protein</fullName>
    </submittedName>
</protein>
<dbReference type="EMBL" id="LT670817">
    <property type="protein sequence ID" value="SHG10196.1"/>
    <property type="molecule type" value="Genomic_DNA"/>
</dbReference>
<evidence type="ECO:0000313" key="1">
    <source>
        <dbReference type="EMBL" id="SHG10196.1"/>
    </source>
</evidence>
<organism evidence="1 2">
    <name type="scientific">Bradyrhizobium erythrophlei</name>
    <dbReference type="NCBI Taxonomy" id="1437360"/>
    <lineage>
        <taxon>Bacteria</taxon>
        <taxon>Pseudomonadati</taxon>
        <taxon>Pseudomonadota</taxon>
        <taxon>Alphaproteobacteria</taxon>
        <taxon>Hyphomicrobiales</taxon>
        <taxon>Nitrobacteraceae</taxon>
        <taxon>Bradyrhizobium</taxon>
    </lineage>
</organism>
<gene>
    <name evidence="1" type="ORF">SAMN05443248_0288</name>
</gene>
<name>A0A1M5H2U1_9BRAD</name>
<proteinExistence type="predicted"/>
<sequence>MSPKFHHTRLSGGDRKALTKELSKSRAMTRIFAERSAEKRREGEALIREYAI</sequence>
<dbReference type="OrthoDB" id="8140446at2"/>
<dbReference type="Proteomes" id="UP000189796">
    <property type="component" value="Chromosome I"/>
</dbReference>
<dbReference type="AlphaFoldDB" id="A0A1M5H2U1"/>
<accession>A0A1M5H2U1</accession>
<reference evidence="1 2" key="1">
    <citation type="submission" date="2016-11" db="EMBL/GenBank/DDBJ databases">
        <authorList>
            <person name="Jaros S."/>
            <person name="Januszkiewicz K."/>
            <person name="Wedrychowicz H."/>
        </authorList>
    </citation>
    <scope>NUCLEOTIDE SEQUENCE [LARGE SCALE GENOMIC DNA]</scope>
    <source>
        <strain evidence="1 2">GAS138</strain>
    </source>
</reference>